<dbReference type="PANTHER" id="PTHR43448">
    <property type="entry name" value="PROTOHEME IX FARNESYLTRANSFERASE, MITOCHONDRIAL"/>
    <property type="match status" value="1"/>
</dbReference>
<dbReference type="CDD" id="cd13957">
    <property type="entry name" value="PT_UbiA_Cox10"/>
    <property type="match status" value="1"/>
</dbReference>
<feature type="transmembrane region" description="Helical" evidence="9">
    <location>
        <begin position="178"/>
        <end position="197"/>
    </location>
</feature>
<dbReference type="InterPro" id="IPR000537">
    <property type="entry name" value="UbiA_prenyltransferase"/>
</dbReference>
<evidence type="ECO:0000313" key="10">
    <source>
        <dbReference type="EMBL" id="PQA54049.1"/>
    </source>
</evidence>
<sequence length="296" mass="33177">MSEVKTSVLELTWQEKAKAYVELLKHRLSSFVALSGAFGYYLAVKEVDWAKLILITIAGFFITAASNIINQIYEKDSDALMKRTRNRPLPSGRLTVREATIYCLLLIVFSLFLFVHFFNFRSAIVAILSVILYGFVYTPLKRSGPIAVFVGAIPGALPPMIGWVAATNQFGWEPGVLFAIQFFWQFPHFWALAWMIDEDYKQAGIQLLPYKGDKGAKTARAIIGYTLFLVPLGWIPYELGITGIASAIIATLGGLLFLGHAFYLKREISDAAARRLFFVSITYLPILQIVFLLDKA</sequence>
<dbReference type="Gene3D" id="1.10.357.140">
    <property type="entry name" value="UbiA prenyltransferase"/>
    <property type="match status" value="1"/>
</dbReference>
<dbReference type="PANTHER" id="PTHR43448:SF2">
    <property type="entry name" value="PROTOHEME IX FARNESYLTRANSFERASE, MITOCHONDRIAL"/>
    <property type="match status" value="1"/>
</dbReference>
<dbReference type="InterPro" id="IPR006369">
    <property type="entry name" value="Protohaem_IX_farnesylTrfase"/>
</dbReference>
<name>A0A2S7IFW9_9BACT</name>
<dbReference type="HAMAP" id="MF_00154">
    <property type="entry name" value="CyoE_CtaB"/>
    <property type="match status" value="1"/>
</dbReference>
<dbReference type="RefSeq" id="WP_104715745.1">
    <property type="nucleotide sequence ID" value="NZ_PTRA01000007.1"/>
</dbReference>
<accession>A0A2S7IFW9</accession>
<organism evidence="10 11">
    <name type="scientific">Siphonobacter curvatus</name>
    <dbReference type="NCBI Taxonomy" id="2094562"/>
    <lineage>
        <taxon>Bacteria</taxon>
        <taxon>Pseudomonadati</taxon>
        <taxon>Bacteroidota</taxon>
        <taxon>Cytophagia</taxon>
        <taxon>Cytophagales</taxon>
        <taxon>Cytophagaceae</taxon>
        <taxon>Siphonobacter</taxon>
    </lineage>
</organism>
<dbReference type="GO" id="GO:0048034">
    <property type="term" value="P:heme O biosynthetic process"/>
    <property type="evidence" value="ECO:0007669"/>
    <property type="project" value="UniProtKB-UniRule"/>
</dbReference>
<feature type="transmembrane region" description="Helical" evidence="9">
    <location>
        <begin position="147"/>
        <end position="166"/>
    </location>
</feature>
<reference evidence="11" key="1">
    <citation type="submission" date="2018-02" db="EMBL/GenBank/DDBJ databases">
        <title>Genome sequencing of Solimonas sp. HR-BB.</title>
        <authorList>
            <person name="Lee Y."/>
            <person name="Jeon C.O."/>
        </authorList>
    </citation>
    <scope>NUCLEOTIDE SEQUENCE [LARGE SCALE GENOMIC DNA]</scope>
    <source>
        <strain evidence="11">HR-U</strain>
    </source>
</reference>
<feature type="transmembrane region" description="Helical" evidence="9">
    <location>
        <begin position="243"/>
        <end position="264"/>
    </location>
</feature>
<keyword evidence="11" id="KW-1185">Reference proteome</keyword>
<dbReference type="GO" id="GO:0008495">
    <property type="term" value="F:protoheme IX farnesyltransferase activity"/>
    <property type="evidence" value="ECO:0007669"/>
    <property type="project" value="UniProtKB-UniRule"/>
</dbReference>
<feature type="transmembrane region" description="Helical" evidence="9">
    <location>
        <begin position="218"/>
        <end position="237"/>
    </location>
</feature>
<comment type="catalytic activity">
    <reaction evidence="8 9">
        <text>heme b + (2E,6E)-farnesyl diphosphate + H2O = Fe(II)-heme o + diphosphate</text>
        <dbReference type="Rhea" id="RHEA:28070"/>
        <dbReference type="ChEBI" id="CHEBI:15377"/>
        <dbReference type="ChEBI" id="CHEBI:33019"/>
        <dbReference type="ChEBI" id="CHEBI:60344"/>
        <dbReference type="ChEBI" id="CHEBI:60530"/>
        <dbReference type="ChEBI" id="CHEBI:175763"/>
        <dbReference type="EC" id="2.5.1.141"/>
    </reaction>
</comment>
<evidence type="ECO:0000313" key="11">
    <source>
        <dbReference type="Proteomes" id="UP000239590"/>
    </source>
</evidence>
<dbReference type="NCBIfam" id="TIGR01473">
    <property type="entry name" value="cyoE_ctaB"/>
    <property type="match status" value="1"/>
</dbReference>
<evidence type="ECO:0000256" key="1">
    <source>
        <dbReference type="ARBA" id="ARBA00004141"/>
    </source>
</evidence>
<keyword evidence="4 9" id="KW-0812">Transmembrane</keyword>
<feature type="transmembrane region" description="Helical" evidence="9">
    <location>
        <begin position="94"/>
        <end position="117"/>
    </location>
</feature>
<feature type="transmembrane region" description="Helical" evidence="9">
    <location>
        <begin position="26"/>
        <end position="43"/>
    </location>
</feature>
<dbReference type="AlphaFoldDB" id="A0A2S7IFW9"/>
<dbReference type="GO" id="GO:0006784">
    <property type="term" value="P:heme A biosynthetic process"/>
    <property type="evidence" value="ECO:0007669"/>
    <property type="project" value="TreeGrafter"/>
</dbReference>
<dbReference type="EMBL" id="PTRA01000007">
    <property type="protein sequence ID" value="PQA54049.1"/>
    <property type="molecule type" value="Genomic_DNA"/>
</dbReference>
<comment type="pathway">
    <text evidence="9">Porphyrin-containing compound metabolism; heme O biosynthesis; heme O from protoheme: step 1/1.</text>
</comment>
<proteinExistence type="inferred from homology"/>
<dbReference type="EC" id="2.5.1.141" evidence="9"/>
<evidence type="ECO:0000256" key="5">
    <source>
        <dbReference type="ARBA" id="ARBA00022989"/>
    </source>
</evidence>
<comment type="caution">
    <text evidence="10">The sequence shown here is derived from an EMBL/GenBank/DDBJ whole genome shotgun (WGS) entry which is preliminary data.</text>
</comment>
<evidence type="ECO:0000256" key="6">
    <source>
        <dbReference type="ARBA" id="ARBA00023133"/>
    </source>
</evidence>
<feature type="transmembrane region" description="Helical" evidence="9">
    <location>
        <begin position="49"/>
        <end position="73"/>
    </location>
</feature>
<feature type="transmembrane region" description="Helical" evidence="9">
    <location>
        <begin position="276"/>
        <end position="293"/>
    </location>
</feature>
<evidence type="ECO:0000256" key="8">
    <source>
        <dbReference type="ARBA" id="ARBA00047690"/>
    </source>
</evidence>
<evidence type="ECO:0000256" key="4">
    <source>
        <dbReference type="ARBA" id="ARBA00022692"/>
    </source>
</evidence>
<keyword evidence="7 9" id="KW-0472">Membrane</keyword>
<comment type="subcellular location">
    <subcellularLocation>
        <location evidence="9">Cell membrane</location>
        <topology evidence="9">Multi-pass membrane protein</topology>
    </subcellularLocation>
    <subcellularLocation>
        <location evidence="1">Membrane</location>
        <topology evidence="1">Multi-pass membrane protein</topology>
    </subcellularLocation>
</comment>
<feature type="transmembrane region" description="Helical" evidence="9">
    <location>
        <begin position="123"/>
        <end position="140"/>
    </location>
</feature>
<dbReference type="Pfam" id="PF01040">
    <property type="entry name" value="UbiA"/>
    <property type="match status" value="1"/>
</dbReference>
<evidence type="ECO:0000256" key="3">
    <source>
        <dbReference type="ARBA" id="ARBA00022679"/>
    </source>
</evidence>
<evidence type="ECO:0000256" key="7">
    <source>
        <dbReference type="ARBA" id="ARBA00023136"/>
    </source>
</evidence>
<keyword evidence="2 9" id="KW-1003">Cell membrane</keyword>
<keyword evidence="5 9" id="KW-1133">Transmembrane helix</keyword>
<comment type="similarity">
    <text evidence="9">Belongs to the UbiA prenyltransferase family. Protoheme IX farnesyltransferase subfamily.</text>
</comment>
<dbReference type="UniPathway" id="UPA00834">
    <property type="reaction ID" value="UER00712"/>
</dbReference>
<comment type="function">
    <text evidence="9">Converts heme B (protoheme IX) to heme O by substitution of the vinyl group on carbon 2 of heme B porphyrin ring with a hydroxyethyl farnesyl side group.</text>
</comment>
<evidence type="ECO:0000256" key="9">
    <source>
        <dbReference type="HAMAP-Rule" id="MF_00154"/>
    </source>
</evidence>
<dbReference type="InterPro" id="IPR044878">
    <property type="entry name" value="UbiA_sf"/>
</dbReference>
<gene>
    <name evidence="10" type="primary">cyoE</name>
    <name evidence="9" type="synonym">ctaB</name>
    <name evidence="10" type="ORF">C5O19_23055</name>
</gene>
<keyword evidence="6 9" id="KW-0350">Heme biosynthesis</keyword>
<keyword evidence="3 9" id="KW-0808">Transferase</keyword>
<dbReference type="GO" id="GO:0005886">
    <property type="term" value="C:plasma membrane"/>
    <property type="evidence" value="ECO:0007669"/>
    <property type="project" value="UniProtKB-SubCell"/>
</dbReference>
<comment type="miscellaneous">
    <text evidence="9">Carbon 2 of the heme B porphyrin ring is defined according to the Fischer nomenclature.</text>
</comment>
<dbReference type="OrthoDB" id="9814417at2"/>
<evidence type="ECO:0000256" key="2">
    <source>
        <dbReference type="ARBA" id="ARBA00022475"/>
    </source>
</evidence>
<dbReference type="Proteomes" id="UP000239590">
    <property type="component" value="Unassembled WGS sequence"/>
</dbReference>
<protein>
    <recommendedName>
        <fullName evidence="9">Protoheme IX farnesyltransferase</fullName>
        <ecNumber evidence="9">2.5.1.141</ecNumber>
    </recommendedName>
    <alternativeName>
        <fullName evidence="9">Heme B farnesyltransferase</fullName>
    </alternativeName>
    <alternativeName>
        <fullName evidence="9">Heme O synthase</fullName>
    </alternativeName>
</protein>